<dbReference type="Proteomes" id="UP000800041">
    <property type="component" value="Unassembled WGS sequence"/>
</dbReference>
<proteinExistence type="predicted"/>
<dbReference type="AlphaFoldDB" id="A0A6G1GYJ7"/>
<protein>
    <submittedName>
        <fullName evidence="1">Uncharacterized protein</fullName>
    </submittedName>
</protein>
<sequence>MDLLGEVRGRVEKRLPFSTINGISRCALSRFTPLRGEDMRFSRMIEGVPQRHCRVQRM</sequence>
<reference evidence="1" key="1">
    <citation type="journal article" date="2020" name="Stud. Mycol.">
        <title>101 Dothideomycetes genomes: a test case for predicting lifestyles and emergence of pathogens.</title>
        <authorList>
            <person name="Haridas S."/>
            <person name="Albert R."/>
            <person name="Binder M."/>
            <person name="Bloem J."/>
            <person name="Labutti K."/>
            <person name="Salamov A."/>
            <person name="Andreopoulos B."/>
            <person name="Baker S."/>
            <person name="Barry K."/>
            <person name="Bills G."/>
            <person name="Bluhm B."/>
            <person name="Cannon C."/>
            <person name="Castanera R."/>
            <person name="Culley D."/>
            <person name="Daum C."/>
            <person name="Ezra D."/>
            <person name="Gonzalez J."/>
            <person name="Henrissat B."/>
            <person name="Kuo A."/>
            <person name="Liang C."/>
            <person name="Lipzen A."/>
            <person name="Lutzoni F."/>
            <person name="Magnuson J."/>
            <person name="Mondo S."/>
            <person name="Nolan M."/>
            <person name="Ohm R."/>
            <person name="Pangilinan J."/>
            <person name="Park H.-J."/>
            <person name="Ramirez L."/>
            <person name="Alfaro M."/>
            <person name="Sun H."/>
            <person name="Tritt A."/>
            <person name="Yoshinaga Y."/>
            <person name="Zwiers L.-H."/>
            <person name="Turgeon B."/>
            <person name="Goodwin S."/>
            <person name="Spatafora J."/>
            <person name="Crous P."/>
            <person name="Grigoriev I."/>
        </authorList>
    </citation>
    <scope>NUCLEOTIDE SEQUENCE</scope>
    <source>
        <strain evidence="1">CBS 113979</strain>
    </source>
</reference>
<name>A0A6G1GYJ7_9PEZI</name>
<keyword evidence="2" id="KW-1185">Reference proteome</keyword>
<evidence type="ECO:0000313" key="2">
    <source>
        <dbReference type="Proteomes" id="UP000800041"/>
    </source>
</evidence>
<gene>
    <name evidence="1" type="ORF">K402DRAFT_394250</name>
</gene>
<accession>A0A6G1GYJ7</accession>
<dbReference type="EMBL" id="ML977159">
    <property type="protein sequence ID" value="KAF1986005.1"/>
    <property type="molecule type" value="Genomic_DNA"/>
</dbReference>
<evidence type="ECO:0000313" key="1">
    <source>
        <dbReference type="EMBL" id="KAF1986005.1"/>
    </source>
</evidence>
<organism evidence="1 2">
    <name type="scientific">Aulographum hederae CBS 113979</name>
    <dbReference type="NCBI Taxonomy" id="1176131"/>
    <lineage>
        <taxon>Eukaryota</taxon>
        <taxon>Fungi</taxon>
        <taxon>Dikarya</taxon>
        <taxon>Ascomycota</taxon>
        <taxon>Pezizomycotina</taxon>
        <taxon>Dothideomycetes</taxon>
        <taxon>Pleosporomycetidae</taxon>
        <taxon>Aulographales</taxon>
        <taxon>Aulographaceae</taxon>
    </lineage>
</organism>